<reference evidence="1 2" key="2">
    <citation type="submission" date="2018-11" db="EMBL/GenBank/DDBJ databases">
        <authorList>
            <consortium name="Pathogen Informatics"/>
        </authorList>
    </citation>
    <scope>NUCLEOTIDE SEQUENCE [LARGE SCALE GENOMIC DNA]</scope>
    <source>
        <strain evidence="1 2">Egypt</strain>
    </source>
</reference>
<dbReference type="OrthoDB" id="10017054at2759"/>
<evidence type="ECO:0000313" key="3">
    <source>
        <dbReference type="WBParaSite" id="ECPE_0000957001-mRNA-1"/>
    </source>
</evidence>
<sequence length="71" mass="7782">MSNASVALNIVAESAGVPTTLQLHDMLNAERPDWNTVMSYVTSIYRHFEVEPTSEHTQTANLTHAVPGTVE</sequence>
<keyword evidence="2" id="KW-1185">Reference proteome</keyword>
<evidence type="ECO:0000313" key="1">
    <source>
        <dbReference type="EMBL" id="VDP85553.1"/>
    </source>
</evidence>
<organism evidence="3">
    <name type="scientific">Echinostoma caproni</name>
    <dbReference type="NCBI Taxonomy" id="27848"/>
    <lineage>
        <taxon>Eukaryota</taxon>
        <taxon>Metazoa</taxon>
        <taxon>Spiralia</taxon>
        <taxon>Lophotrochozoa</taxon>
        <taxon>Platyhelminthes</taxon>
        <taxon>Trematoda</taxon>
        <taxon>Digenea</taxon>
        <taxon>Plagiorchiida</taxon>
        <taxon>Echinostomata</taxon>
        <taxon>Echinostomatoidea</taxon>
        <taxon>Echinostomatidae</taxon>
        <taxon>Echinostoma</taxon>
    </lineage>
</organism>
<gene>
    <name evidence="1" type="ORF">ECPE_LOCUS9540</name>
</gene>
<name>A0A183ARF5_9TREM</name>
<evidence type="ECO:0000313" key="2">
    <source>
        <dbReference type="Proteomes" id="UP000272942"/>
    </source>
</evidence>
<dbReference type="WBParaSite" id="ECPE_0000957001-mRNA-1">
    <property type="protein sequence ID" value="ECPE_0000957001-mRNA-1"/>
    <property type="gene ID" value="ECPE_0000957001"/>
</dbReference>
<dbReference type="InterPro" id="IPR036872">
    <property type="entry name" value="CH_dom_sf"/>
</dbReference>
<dbReference type="SUPFAM" id="SSF47576">
    <property type="entry name" value="Calponin-homology domain, CH-domain"/>
    <property type="match status" value="1"/>
</dbReference>
<reference evidence="3" key="1">
    <citation type="submission" date="2016-06" db="UniProtKB">
        <authorList>
            <consortium name="WormBaseParasite"/>
        </authorList>
    </citation>
    <scope>IDENTIFICATION</scope>
</reference>
<proteinExistence type="predicted"/>
<dbReference type="Gene3D" id="1.10.418.10">
    <property type="entry name" value="Calponin-like domain"/>
    <property type="match status" value="1"/>
</dbReference>
<accession>A0A183ARF5</accession>
<dbReference type="EMBL" id="UZAN01047576">
    <property type="protein sequence ID" value="VDP85553.1"/>
    <property type="molecule type" value="Genomic_DNA"/>
</dbReference>
<dbReference type="AlphaFoldDB" id="A0A183ARF5"/>
<dbReference type="Proteomes" id="UP000272942">
    <property type="component" value="Unassembled WGS sequence"/>
</dbReference>
<protein>
    <submittedName>
        <fullName evidence="3">TubC_N domain-containing protein</fullName>
    </submittedName>
</protein>